<dbReference type="OrthoDB" id="5858639at2759"/>
<dbReference type="EMBL" id="UZAF01019872">
    <property type="protein sequence ID" value="VDO64346.1"/>
    <property type="molecule type" value="Genomic_DNA"/>
</dbReference>
<dbReference type="SUPFAM" id="SSF49854">
    <property type="entry name" value="Spermadhesin, CUB domain"/>
    <property type="match status" value="1"/>
</dbReference>
<sequence length="196" mass="21990">MGGFPNPNDCSKCVCPGGYAGDLCTERPDEGCGRKIDATEEWETLTDVLGDYSVRQPLEDFKKCHYWIESPRGTEIVVEIVSLKGHQAVDGCVYTGVEIKTNKNQQLTGYRFCAPQAAGKTFRSFTNRVPIMTWNKVFKSETVLRFKHVAPIAPHMKNAMFARLALGEMSEFHCTSPVQWNYDTTTSSYDQASNEI</sequence>
<organism evidence="3">
    <name type="scientific">Haemonchus placei</name>
    <name type="common">Barber's pole worm</name>
    <dbReference type="NCBI Taxonomy" id="6290"/>
    <lineage>
        <taxon>Eukaryota</taxon>
        <taxon>Metazoa</taxon>
        <taxon>Ecdysozoa</taxon>
        <taxon>Nematoda</taxon>
        <taxon>Chromadorea</taxon>
        <taxon>Rhabditida</taxon>
        <taxon>Rhabditina</taxon>
        <taxon>Rhabditomorpha</taxon>
        <taxon>Strongyloidea</taxon>
        <taxon>Trichostrongylidae</taxon>
        <taxon>Haemonchus</taxon>
    </lineage>
</organism>
<proteinExistence type="predicted"/>
<name>A0A0N4WZC8_HAEPC</name>
<dbReference type="Proteomes" id="UP000268014">
    <property type="component" value="Unassembled WGS sequence"/>
</dbReference>
<dbReference type="AlphaFoldDB" id="A0A0N4WZC8"/>
<dbReference type="WBParaSite" id="HPLM_0001728901-mRNA-1">
    <property type="protein sequence ID" value="HPLM_0001728901-mRNA-1"/>
    <property type="gene ID" value="HPLM_0001728901"/>
</dbReference>
<keyword evidence="2" id="KW-1185">Reference proteome</keyword>
<evidence type="ECO:0000313" key="2">
    <source>
        <dbReference type="Proteomes" id="UP000268014"/>
    </source>
</evidence>
<protein>
    <submittedName>
        <fullName evidence="3">CUB domain-containing protein</fullName>
    </submittedName>
</protein>
<accession>A0A0N4WZC8</accession>
<evidence type="ECO:0000313" key="1">
    <source>
        <dbReference type="EMBL" id="VDO64346.1"/>
    </source>
</evidence>
<reference evidence="1 2" key="2">
    <citation type="submission" date="2018-11" db="EMBL/GenBank/DDBJ databases">
        <authorList>
            <consortium name="Pathogen Informatics"/>
        </authorList>
    </citation>
    <scope>NUCLEOTIDE SEQUENCE [LARGE SCALE GENOMIC DNA]</scope>
    <source>
        <strain evidence="1 2">MHpl1</strain>
    </source>
</reference>
<dbReference type="InterPro" id="IPR035914">
    <property type="entry name" value="Sperma_CUB_dom_sf"/>
</dbReference>
<gene>
    <name evidence="1" type="ORF">HPLM_LOCUS17281</name>
</gene>
<reference evidence="3" key="1">
    <citation type="submission" date="2017-02" db="UniProtKB">
        <authorList>
            <consortium name="WormBaseParasite"/>
        </authorList>
    </citation>
    <scope>IDENTIFICATION</scope>
</reference>
<evidence type="ECO:0000313" key="3">
    <source>
        <dbReference type="WBParaSite" id="HPLM_0001728901-mRNA-1"/>
    </source>
</evidence>